<evidence type="ECO:0000256" key="1">
    <source>
        <dbReference type="SAM" id="Phobius"/>
    </source>
</evidence>
<evidence type="ECO:0000313" key="2">
    <source>
        <dbReference type="EMBL" id="SCZ92077.1"/>
    </source>
</evidence>
<name>A0A2X0KHH7_9BASI</name>
<gene>
    <name evidence="2" type="ORF">BZ3500_MVSOF-1268-A1-R1_CHR5-3G08321</name>
</gene>
<sequence>MRTLYPCRVRIGYLWGCSVRHPLTRRLHKSFDRYEWALYPLGDGNFVVHYFHPSSDCDVAYHGKVISRSHFRGFKGKLPGEVYVHWHYRQCVLMNLRGIAVREVYVWTTVLVFYPPCLVFGKLTAFYYVPCERIVVGTTTLPSGTGDDSELYDDVET</sequence>
<keyword evidence="1" id="KW-0472">Membrane</keyword>
<accession>A0A2X0KHH7</accession>
<keyword evidence="1" id="KW-0812">Transmembrane</keyword>
<dbReference type="AlphaFoldDB" id="A0A2X0KHH7"/>
<evidence type="ECO:0000313" key="3">
    <source>
        <dbReference type="Proteomes" id="UP000249723"/>
    </source>
</evidence>
<protein>
    <submittedName>
        <fullName evidence="2">BZ3500_MvSof-1268-A1-R1_Chr5-3g08321 protein</fullName>
    </submittedName>
</protein>
<proteinExistence type="predicted"/>
<reference evidence="3" key="1">
    <citation type="submission" date="2016-10" db="EMBL/GenBank/DDBJ databases">
        <authorList>
            <person name="Jeantristanb JTB J.-T."/>
            <person name="Ricardo R."/>
        </authorList>
    </citation>
    <scope>NUCLEOTIDE SEQUENCE [LARGE SCALE GENOMIC DNA]</scope>
</reference>
<keyword evidence="3" id="KW-1185">Reference proteome</keyword>
<organism evidence="2 3">
    <name type="scientific">Microbotryum saponariae</name>
    <dbReference type="NCBI Taxonomy" id="289078"/>
    <lineage>
        <taxon>Eukaryota</taxon>
        <taxon>Fungi</taxon>
        <taxon>Dikarya</taxon>
        <taxon>Basidiomycota</taxon>
        <taxon>Pucciniomycotina</taxon>
        <taxon>Microbotryomycetes</taxon>
        <taxon>Microbotryales</taxon>
        <taxon>Microbotryaceae</taxon>
        <taxon>Microbotryum</taxon>
    </lineage>
</organism>
<keyword evidence="1" id="KW-1133">Transmembrane helix</keyword>
<feature type="transmembrane region" description="Helical" evidence="1">
    <location>
        <begin position="104"/>
        <end position="129"/>
    </location>
</feature>
<dbReference type="OrthoDB" id="2569251at2759"/>
<dbReference type="Proteomes" id="UP000249723">
    <property type="component" value="Unassembled WGS sequence"/>
</dbReference>
<dbReference type="EMBL" id="FMWP01000017">
    <property type="protein sequence ID" value="SCZ92077.1"/>
    <property type="molecule type" value="Genomic_DNA"/>
</dbReference>
<dbReference type="STRING" id="289078.A0A2X0KHH7"/>